<dbReference type="EMBL" id="CALNXK010000205">
    <property type="protein sequence ID" value="CAH3175814.1"/>
    <property type="molecule type" value="Genomic_DNA"/>
</dbReference>
<sequence>MMAQNHFCTFYKANLLLSLLLHLSQVPLFANEILNSAKIETEKRSHPLPHWIEELPDSIPLWMKISASNYRGSPQQVTCAMVKMAKALEDMRAARARNCDSYFRCRGSLLAAKCGIYAASFARYISYKPQWRKGVMDKYYDSRADKFGLSGGNCLKQYKYGTLGTAHECNLPWYYHK</sequence>
<gene>
    <name evidence="2" type="ORF">PLOB_00017298</name>
</gene>
<dbReference type="Gene3D" id="1.10.132.110">
    <property type="entry name" value="Serum amyloid A protein"/>
    <property type="match status" value="1"/>
</dbReference>
<organism evidence="2 3">
    <name type="scientific">Porites lobata</name>
    <dbReference type="NCBI Taxonomy" id="104759"/>
    <lineage>
        <taxon>Eukaryota</taxon>
        <taxon>Metazoa</taxon>
        <taxon>Cnidaria</taxon>
        <taxon>Anthozoa</taxon>
        <taxon>Hexacorallia</taxon>
        <taxon>Scleractinia</taxon>
        <taxon>Fungiina</taxon>
        <taxon>Poritidae</taxon>
        <taxon>Porites</taxon>
    </lineage>
</organism>
<dbReference type="InterPro" id="IPR000096">
    <property type="entry name" value="Serum_amyloid_A"/>
</dbReference>
<proteinExistence type="predicted"/>
<keyword evidence="3" id="KW-1185">Reference proteome</keyword>
<dbReference type="Proteomes" id="UP001159405">
    <property type="component" value="Unassembled WGS sequence"/>
</dbReference>
<name>A0ABN8RAZ4_9CNID</name>
<comment type="caution">
    <text evidence="2">The sequence shown here is derived from an EMBL/GenBank/DDBJ whole genome shotgun (WGS) entry which is preliminary data.</text>
</comment>
<keyword evidence="1" id="KW-0732">Signal</keyword>
<evidence type="ECO:0000313" key="2">
    <source>
        <dbReference type="EMBL" id="CAH3175814.1"/>
    </source>
</evidence>
<feature type="signal peptide" evidence="1">
    <location>
        <begin position="1"/>
        <end position="30"/>
    </location>
</feature>
<protein>
    <recommendedName>
        <fullName evidence="4">Lysozyme</fullName>
    </recommendedName>
</protein>
<dbReference type="Pfam" id="PF00277">
    <property type="entry name" value="SAA"/>
    <property type="match status" value="1"/>
</dbReference>
<reference evidence="2 3" key="1">
    <citation type="submission" date="2022-05" db="EMBL/GenBank/DDBJ databases">
        <authorList>
            <consortium name="Genoscope - CEA"/>
            <person name="William W."/>
        </authorList>
    </citation>
    <scope>NUCLEOTIDE SEQUENCE [LARGE SCALE GENOMIC DNA]</scope>
</reference>
<feature type="chain" id="PRO_5045234762" description="Lysozyme" evidence="1">
    <location>
        <begin position="31"/>
        <end position="177"/>
    </location>
</feature>
<accession>A0ABN8RAZ4</accession>
<evidence type="ECO:0008006" key="4">
    <source>
        <dbReference type="Google" id="ProtNLM"/>
    </source>
</evidence>
<evidence type="ECO:0000256" key="1">
    <source>
        <dbReference type="SAM" id="SignalP"/>
    </source>
</evidence>
<evidence type="ECO:0000313" key="3">
    <source>
        <dbReference type="Proteomes" id="UP001159405"/>
    </source>
</evidence>